<name>A0A1E4SQV5_9ASCO</name>
<dbReference type="EMBL" id="KV453909">
    <property type="protein sequence ID" value="ODV81884.1"/>
    <property type="molecule type" value="Genomic_DNA"/>
</dbReference>
<reference evidence="2" key="1">
    <citation type="submission" date="2016-05" db="EMBL/GenBank/DDBJ databases">
        <title>Comparative genomics of biotechnologically important yeasts.</title>
        <authorList>
            <consortium name="DOE Joint Genome Institute"/>
            <person name="Riley R."/>
            <person name="Haridas S."/>
            <person name="Wolfe K.H."/>
            <person name="Lopes M.R."/>
            <person name="Hittinger C.T."/>
            <person name="Goker M."/>
            <person name="Salamov A."/>
            <person name="Wisecaver J."/>
            <person name="Long T.M."/>
            <person name="Aerts A.L."/>
            <person name="Barry K."/>
            <person name="Choi C."/>
            <person name="Clum A."/>
            <person name="Coughlan A.Y."/>
            <person name="Deshpande S."/>
            <person name="Douglass A.P."/>
            <person name="Hanson S.J."/>
            <person name="Klenk H.-P."/>
            <person name="Labutti K."/>
            <person name="Lapidus A."/>
            <person name="Lindquist E."/>
            <person name="Lipzen A."/>
            <person name="Meier-Kolthoff J.P."/>
            <person name="Ohm R.A."/>
            <person name="Otillar R.P."/>
            <person name="Pangilinan J."/>
            <person name="Peng Y."/>
            <person name="Rokas A."/>
            <person name="Rosa C.A."/>
            <person name="Scheuner C."/>
            <person name="Sibirny A.A."/>
            <person name="Slot J.C."/>
            <person name="Stielow J.B."/>
            <person name="Sun H."/>
            <person name="Kurtzman C.P."/>
            <person name="Blackwell M."/>
            <person name="Grigoriev I.V."/>
            <person name="Jeffries T.W."/>
        </authorList>
    </citation>
    <scope>NUCLEOTIDE SEQUENCE [LARGE SCALE GENOMIC DNA]</scope>
    <source>
        <strain evidence="2">NRRL Y-17324</strain>
    </source>
</reference>
<dbReference type="AlphaFoldDB" id="A0A1E4SQV5"/>
<gene>
    <name evidence="1" type="ORF">CANTADRAFT_59492</name>
</gene>
<dbReference type="RefSeq" id="XP_020067006.1">
    <property type="nucleotide sequence ID" value="XM_020210796.1"/>
</dbReference>
<evidence type="ECO:0000313" key="2">
    <source>
        <dbReference type="Proteomes" id="UP000094285"/>
    </source>
</evidence>
<protein>
    <submittedName>
        <fullName evidence="1">Uncharacterized protein</fullName>
    </submittedName>
</protein>
<proteinExistence type="predicted"/>
<sequence>MKAIMVLMYTLKVNILQILVRNSQNHSISLNYIDSSLFEASASTRCPDEYADLSFVNNITEVPFV</sequence>
<keyword evidence="2" id="KW-1185">Reference proteome</keyword>
<dbReference type="OrthoDB" id="4020743at2759"/>
<dbReference type="Proteomes" id="UP000094285">
    <property type="component" value="Unassembled WGS sequence"/>
</dbReference>
<organism evidence="1 2">
    <name type="scientific">Suhomyces tanzawaensis NRRL Y-17324</name>
    <dbReference type="NCBI Taxonomy" id="984487"/>
    <lineage>
        <taxon>Eukaryota</taxon>
        <taxon>Fungi</taxon>
        <taxon>Dikarya</taxon>
        <taxon>Ascomycota</taxon>
        <taxon>Saccharomycotina</taxon>
        <taxon>Pichiomycetes</taxon>
        <taxon>Debaryomycetaceae</taxon>
        <taxon>Suhomyces</taxon>
    </lineage>
</organism>
<dbReference type="GeneID" id="30984932"/>
<evidence type="ECO:0000313" key="1">
    <source>
        <dbReference type="EMBL" id="ODV81884.1"/>
    </source>
</evidence>
<accession>A0A1E4SQV5</accession>